<dbReference type="Gene3D" id="3.40.50.300">
    <property type="entry name" value="P-loop containing nucleotide triphosphate hydrolases"/>
    <property type="match status" value="1"/>
</dbReference>
<protein>
    <recommendedName>
        <fullName evidence="4">Polysaccharide chain length determinant N-terminal domain-containing protein</fullName>
    </recommendedName>
</protein>
<sequence>MGPQGLHGAWSLRDGLTHLFREGRLVLACLAGGLALGLVVALVTPPRFTAESLLLLRVGATEAAQEGLNGPQAFQGAEAVQRVLQSDARILHSEPVIRAALEATDGTTQPSARAMAKFSRALKVEVDPGTNILRVAFADPDRARALRAVQAVVDGYVARRAGLYVNGARARQDQEIDRYVAALKATEADIQTVRADHGVLDVETDIRLASDRLDGLSQRAAQTRERLGVVRAELAATGRTLAATADRVLDSQERTNSTPNDEARNTLLRLRQERAHVAGQYAADWPGLIELDAKIAAAQAQIIENAQDIRFSDRTVRNPVADMLAQRRAALSVEQAALTRQSSELAVQVAAAEARVRDLAQAEMRLHDLERSRGAAETIYRTLLVSRAGSSLEDQAVDDHNTTLRIVQPPTAPMAGRELRPALVLAGLFAGLAAAAVAVTLAVVLRQTFVTPDEAEGALRLPGLMIFESEAADPGSPEGQAAVRRLASLLTEGGDGRPARVVQIVGEGPQKSRIGLALAQALATSGRREAVLLLDLDAADHYRRKASATTLRRLPIGPHHLDVARSSLPGLWVATGEAPLAEGGSLNVVGGVTAAEAAPEMLMEVLRGAFGRIVVVGRTDVEAPDARRLHPLVDATVMLIAAERTRGPVAFRMREAVLAAGGDLLGFVFTGRRKHIPEAIYRWL</sequence>
<dbReference type="AlphaFoldDB" id="A0A975C5B2"/>
<evidence type="ECO:0000313" key="3">
    <source>
        <dbReference type="Proteomes" id="UP000663918"/>
    </source>
</evidence>
<dbReference type="InterPro" id="IPR027417">
    <property type="entry name" value="P-loop_NTPase"/>
</dbReference>
<dbReference type="InterPro" id="IPR050445">
    <property type="entry name" value="Bact_polysacc_biosynth/exp"/>
</dbReference>
<evidence type="ECO:0000313" key="2">
    <source>
        <dbReference type="EMBL" id="QTC91837.1"/>
    </source>
</evidence>
<dbReference type="Proteomes" id="UP000663918">
    <property type="component" value="Chromosome"/>
</dbReference>
<gene>
    <name evidence="2" type="ORF">IFJ75_02595</name>
</gene>
<keyword evidence="1" id="KW-0472">Membrane</keyword>
<proteinExistence type="predicted"/>
<evidence type="ECO:0000256" key="1">
    <source>
        <dbReference type="SAM" id="Phobius"/>
    </source>
</evidence>
<keyword evidence="1" id="KW-0812">Transmembrane</keyword>
<feature type="transmembrane region" description="Helical" evidence="1">
    <location>
        <begin position="25"/>
        <end position="44"/>
    </location>
</feature>
<dbReference type="KEGG" id="bgoe:IFJ75_02595"/>
<organism evidence="2 3">
    <name type="scientific">Brevundimonas goettingensis</name>
    <dbReference type="NCBI Taxonomy" id="2774190"/>
    <lineage>
        <taxon>Bacteria</taxon>
        <taxon>Pseudomonadati</taxon>
        <taxon>Pseudomonadota</taxon>
        <taxon>Alphaproteobacteria</taxon>
        <taxon>Caulobacterales</taxon>
        <taxon>Caulobacteraceae</taxon>
        <taxon>Brevundimonas</taxon>
    </lineage>
</organism>
<accession>A0A975C5B2</accession>
<evidence type="ECO:0008006" key="4">
    <source>
        <dbReference type="Google" id="ProtNLM"/>
    </source>
</evidence>
<dbReference type="PANTHER" id="PTHR32309">
    <property type="entry name" value="TYROSINE-PROTEIN KINASE"/>
    <property type="match status" value="1"/>
</dbReference>
<dbReference type="RefSeq" id="WP_207871012.1">
    <property type="nucleotide sequence ID" value="NZ_CP062222.1"/>
</dbReference>
<name>A0A975C5B2_9CAUL</name>
<keyword evidence="1" id="KW-1133">Transmembrane helix</keyword>
<reference evidence="2" key="1">
    <citation type="submission" date="2020-09" db="EMBL/GenBank/DDBJ databases">
        <title>Brevundimonas sp. LVF2 isolated from a puddle in Goettingen, Germany.</title>
        <authorList>
            <person name="Friedrich I."/>
            <person name="Klassen A."/>
            <person name="Hannes N."/>
            <person name="Schneider D."/>
            <person name="Hertel R."/>
            <person name="Daniel R."/>
        </authorList>
    </citation>
    <scope>NUCLEOTIDE SEQUENCE</scope>
    <source>
        <strain evidence="2">LVF2</strain>
    </source>
</reference>
<keyword evidence="3" id="KW-1185">Reference proteome</keyword>
<feature type="transmembrane region" description="Helical" evidence="1">
    <location>
        <begin position="422"/>
        <end position="445"/>
    </location>
</feature>
<dbReference type="PANTHER" id="PTHR32309:SF31">
    <property type="entry name" value="CAPSULAR EXOPOLYSACCHARIDE FAMILY"/>
    <property type="match status" value="1"/>
</dbReference>
<dbReference type="EMBL" id="CP062222">
    <property type="protein sequence ID" value="QTC91837.1"/>
    <property type="molecule type" value="Genomic_DNA"/>
</dbReference>